<evidence type="ECO:0000313" key="1">
    <source>
        <dbReference type="EMBL" id="SNR14164.1"/>
    </source>
</evidence>
<dbReference type="InterPro" id="IPR046271">
    <property type="entry name" value="DUF6304"/>
</dbReference>
<evidence type="ECO:0000313" key="2">
    <source>
        <dbReference type="Proteomes" id="UP000215214"/>
    </source>
</evidence>
<dbReference type="RefSeq" id="WP_095069028.1">
    <property type="nucleotide sequence ID" value="NZ_LT899436.1"/>
</dbReference>
<dbReference type="Proteomes" id="UP000215214">
    <property type="component" value="Chromosome TJEJU"/>
</dbReference>
<sequence length="234" mass="27424">MKYNITYKDNHGIIKGTLENRYTERNYTKDYSLELKLENIFFKGDTFDGLEIQNEKNYDKEQLNRFSFNELRTHGAKEVVKELTNCIIKLDLQLEFTHKKSLLPKKVNGILVIALGSYSSKEDPIFKYTFSVLNTEYKVAGYSFEELFDNLKETIKDNYLIKNCYGCNYSDYSPYGRGSFGDMLCLKNAKEKYLKINGKDGLLELMSNEKIIQVQETYLCSKFEFRKENIGYRG</sequence>
<proteinExistence type="predicted"/>
<accession>A0A238U6R0</accession>
<name>A0A238U6R0_9FLAO</name>
<protein>
    <submittedName>
        <fullName evidence="1">Uncharacterized protein</fullName>
    </submittedName>
</protein>
<keyword evidence="2" id="KW-1185">Reference proteome</keyword>
<dbReference type="AlphaFoldDB" id="A0A238U6R0"/>
<reference evidence="1 2" key="1">
    <citation type="submission" date="2017-07" db="EMBL/GenBank/DDBJ databases">
        <authorList>
            <person name="Sun Z.S."/>
            <person name="Albrecht U."/>
            <person name="Echele G."/>
            <person name="Lee C.C."/>
        </authorList>
    </citation>
    <scope>NUCLEOTIDE SEQUENCE [LARGE SCALE GENOMIC DNA]</scope>
    <source>
        <strain evidence="2">type strain: KCTC 22618</strain>
    </source>
</reference>
<dbReference type="KEGG" id="tje:TJEJU_0365"/>
<dbReference type="Pfam" id="PF19822">
    <property type="entry name" value="DUF6304"/>
    <property type="match status" value="1"/>
</dbReference>
<organism evidence="1 2">
    <name type="scientific">Tenacibaculum jejuense</name>
    <dbReference type="NCBI Taxonomy" id="584609"/>
    <lineage>
        <taxon>Bacteria</taxon>
        <taxon>Pseudomonadati</taxon>
        <taxon>Bacteroidota</taxon>
        <taxon>Flavobacteriia</taxon>
        <taxon>Flavobacteriales</taxon>
        <taxon>Flavobacteriaceae</taxon>
        <taxon>Tenacibaculum</taxon>
    </lineage>
</organism>
<dbReference type="OrthoDB" id="653307at2"/>
<dbReference type="EMBL" id="LT899436">
    <property type="protein sequence ID" value="SNR14164.1"/>
    <property type="molecule type" value="Genomic_DNA"/>
</dbReference>
<gene>
    <name evidence="1" type="ORF">TJEJU_0365</name>
</gene>